<dbReference type="STRING" id="224999.GCA_001485475_01457"/>
<dbReference type="EMBL" id="DF977001">
    <property type="protein sequence ID" value="GAQ25440.1"/>
    <property type="molecule type" value="Genomic_DNA"/>
</dbReference>
<organism evidence="3">
    <name type="scientific">Tepidanaerobacter syntrophicus</name>
    <dbReference type="NCBI Taxonomy" id="224999"/>
    <lineage>
        <taxon>Bacteria</taxon>
        <taxon>Bacillati</taxon>
        <taxon>Bacillota</taxon>
        <taxon>Clostridia</taxon>
        <taxon>Thermosediminibacterales</taxon>
        <taxon>Tepidanaerobacteraceae</taxon>
        <taxon>Tepidanaerobacter</taxon>
    </lineage>
</organism>
<keyword evidence="1" id="KW-0732">Signal</keyword>
<gene>
    <name evidence="3" type="ORF">TSYNT_7466</name>
</gene>
<evidence type="ECO:0000313" key="4">
    <source>
        <dbReference type="Proteomes" id="UP000062160"/>
    </source>
</evidence>
<protein>
    <submittedName>
        <fullName evidence="3">Spore germination protein GerM</fullName>
    </submittedName>
</protein>
<proteinExistence type="predicted"/>
<feature type="chain" id="PRO_5006864896" evidence="1">
    <location>
        <begin position="22"/>
        <end position="304"/>
    </location>
</feature>
<dbReference type="OrthoDB" id="9809406at2"/>
<evidence type="ECO:0000259" key="2">
    <source>
        <dbReference type="SMART" id="SM00909"/>
    </source>
</evidence>
<name>A0A0U9HF39_9FIRM</name>
<feature type="domain" description="GerMN" evidence="2">
    <location>
        <begin position="57"/>
        <end position="143"/>
    </location>
</feature>
<dbReference type="Proteomes" id="UP000062160">
    <property type="component" value="Unassembled WGS sequence"/>
</dbReference>
<feature type="domain" description="GerMN" evidence="2">
    <location>
        <begin position="197"/>
        <end position="286"/>
    </location>
</feature>
<reference evidence="3" key="1">
    <citation type="journal article" date="2016" name="Genome Announc.">
        <title>Draft Genome Sequence of the Syntrophic Lactate-Degrading Bacterium Tepidanaerobacter syntrophicus JLT.</title>
        <authorList>
            <person name="Matsuura N."/>
            <person name="Ohashi A."/>
            <person name="Tourlousse D.M."/>
            <person name="Sekiguchi Y."/>
        </authorList>
    </citation>
    <scope>NUCLEOTIDE SEQUENCE [LARGE SCALE GENOMIC DNA]</scope>
    <source>
        <strain evidence="3">JL</strain>
    </source>
</reference>
<evidence type="ECO:0000313" key="3">
    <source>
        <dbReference type="EMBL" id="GAQ25440.1"/>
    </source>
</evidence>
<evidence type="ECO:0000256" key="1">
    <source>
        <dbReference type="SAM" id="SignalP"/>
    </source>
</evidence>
<keyword evidence="4" id="KW-1185">Reference proteome</keyword>
<dbReference type="RefSeq" id="WP_059032820.1">
    <property type="nucleotide sequence ID" value="NZ_BSDN01000011.1"/>
</dbReference>
<accession>A0A0U9HF39</accession>
<sequence>MKKFLAILIALSLLVITPACSINQKTASINLYYTNNDNSQVLTETREIKYTKDEEIPKLALEELLKGPKTQGLKSTIPEGTKLLDINVKDKIATVNLSKDFTGFPGMMAESLALISIVNTLTDIDGIEKVEILVDGKEFIGPSGNPYGLLTRYDIDQINNDLSGKKETVTLYFPDEQAMYVVPEKREITVKDDKPIAQIVIEELMKGPTVSGLTATSIPKDAKLLSVEVKDGIAYVNFSKELIENHVGGSTGEMMTIVPIVNSLTELPGINKVQFLVEGKKEQTLAGHVIFDEPFERMEEWIKK</sequence>
<dbReference type="Pfam" id="PF10646">
    <property type="entry name" value="Germane"/>
    <property type="match status" value="2"/>
</dbReference>
<dbReference type="AlphaFoldDB" id="A0A0U9HF39"/>
<dbReference type="InterPro" id="IPR019606">
    <property type="entry name" value="GerMN"/>
</dbReference>
<dbReference type="SMART" id="SM00909">
    <property type="entry name" value="Germane"/>
    <property type="match status" value="2"/>
</dbReference>
<feature type="signal peptide" evidence="1">
    <location>
        <begin position="1"/>
        <end position="21"/>
    </location>
</feature>